<dbReference type="EMBL" id="BMLX01000003">
    <property type="protein sequence ID" value="GGP22641.1"/>
    <property type="molecule type" value="Genomic_DNA"/>
</dbReference>
<dbReference type="Gene3D" id="3.40.50.2000">
    <property type="entry name" value="Glycogen Phosphorylase B"/>
    <property type="match status" value="2"/>
</dbReference>
<proteinExistence type="predicted"/>
<dbReference type="Pfam" id="PF00534">
    <property type="entry name" value="Glycos_transf_1"/>
    <property type="match status" value="1"/>
</dbReference>
<keyword evidence="3" id="KW-1185">Reference proteome</keyword>
<organism evidence="2 3">
    <name type="scientific">Silvimonas iriomotensis</name>
    <dbReference type="NCBI Taxonomy" id="449662"/>
    <lineage>
        <taxon>Bacteria</taxon>
        <taxon>Pseudomonadati</taxon>
        <taxon>Pseudomonadota</taxon>
        <taxon>Betaproteobacteria</taxon>
        <taxon>Neisseriales</taxon>
        <taxon>Chitinibacteraceae</taxon>
        <taxon>Silvimonas</taxon>
    </lineage>
</organism>
<dbReference type="InterPro" id="IPR001296">
    <property type="entry name" value="Glyco_trans_1"/>
</dbReference>
<evidence type="ECO:0000313" key="2">
    <source>
        <dbReference type="EMBL" id="GGP22641.1"/>
    </source>
</evidence>
<gene>
    <name evidence="2" type="ORF">GCM10010970_26420</name>
</gene>
<accession>A0ABQ2PBP9</accession>
<feature type="domain" description="Glycosyl transferase family 1" evidence="1">
    <location>
        <begin position="147"/>
        <end position="309"/>
    </location>
</feature>
<dbReference type="SUPFAM" id="SSF53756">
    <property type="entry name" value="UDP-Glycosyltransferase/glycogen phosphorylase"/>
    <property type="match status" value="1"/>
</dbReference>
<comment type="caution">
    <text evidence="2">The sequence shown here is derived from an EMBL/GenBank/DDBJ whole genome shotgun (WGS) entry which is preliminary data.</text>
</comment>
<dbReference type="CDD" id="cd03801">
    <property type="entry name" value="GT4_PimA-like"/>
    <property type="match status" value="1"/>
</dbReference>
<evidence type="ECO:0000259" key="1">
    <source>
        <dbReference type="Pfam" id="PF00534"/>
    </source>
</evidence>
<sequence>MGLNIPQSHWDQSRSFLDEIDRIALHRQIDIVEGPVWNILGIAPLLSGRYPVVTSLMTTLKLSLPSRPDLTGNPETMSTFVNPLVAMEKFLISESDAILAISQGIAREIQAAYDIQIRRERLHVSHLGMPDWASGLHSIREHHAAPSIDILFVGRLEKRKGIDLLLEIAPAIVQHFPQVNFHIVGDDSIPSAKGRTYRQDFELKYPQLCGSRVNFYGKIDERSLRNRYADCDIFVAPSRFESFGLIYVEAMMFGKPLVGCDVGGIPEVVDHEVTGLLVPPDSRDHLQAALETLVSNADLRQQYGSAGRRKYEQRFSDSRMADCSVGLYQSVLMKN</sequence>
<dbReference type="PANTHER" id="PTHR45947:SF3">
    <property type="entry name" value="SULFOQUINOVOSYL TRANSFERASE SQD2"/>
    <property type="match status" value="1"/>
</dbReference>
<protein>
    <recommendedName>
        <fullName evidence="1">Glycosyl transferase family 1 domain-containing protein</fullName>
    </recommendedName>
</protein>
<dbReference type="InterPro" id="IPR050194">
    <property type="entry name" value="Glycosyltransferase_grp1"/>
</dbReference>
<reference evidence="3" key="1">
    <citation type="journal article" date="2019" name="Int. J. Syst. Evol. Microbiol.">
        <title>The Global Catalogue of Microorganisms (GCM) 10K type strain sequencing project: providing services to taxonomists for standard genome sequencing and annotation.</title>
        <authorList>
            <consortium name="The Broad Institute Genomics Platform"/>
            <consortium name="The Broad Institute Genome Sequencing Center for Infectious Disease"/>
            <person name="Wu L."/>
            <person name="Ma J."/>
        </authorList>
    </citation>
    <scope>NUCLEOTIDE SEQUENCE [LARGE SCALE GENOMIC DNA]</scope>
    <source>
        <strain evidence="3">CGMCC 1.8859</strain>
    </source>
</reference>
<name>A0ABQ2PBP9_9NEIS</name>
<evidence type="ECO:0000313" key="3">
    <source>
        <dbReference type="Proteomes" id="UP000637267"/>
    </source>
</evidence>
<dbReference type="PANTHER" id="PTHR45947">
    <property type="entry name" value="SULFOQUINOVOSYL TRANSFERASE SQD2"/>
    <property type="match status" value="1"/>
</dbReference>
<dbReference type="Proteomes" id="UP000637267">
    <property type="component" value="Unassembled WGS sequence"/>
</dbReference>